<feature type="region of interest" description="Disordered" evidence="1">
    <location>
        <begin position="1"/>
        <end position="69"/>
    </location>
</feature>
<reference evidence="3" key="1">
    <citation type="journal article" date="2020" name="BMC Genomics">
        <title>Correction to: Identification and distribution of gene clusters required for synthesis of sphingolipid metabolism inhibitors in diverse species of the filamentous fungus Fusarium.</title>
        <authorList>
            <person name="Kim H.S."/>
            <person name="Lohmar J.M."/>
            <person name="Busman M."/>
            <person name="Brown D.W."/>
            <person name="Naumann T.A."/>
            <person name="Divon H.H."/>
            <person name="Lysoe E."/>
            <person name="Uhlig S."/>
            <person name="Proctor R.H."/>
        </authorList>
    </citation>
    <scope>NUCLEOTIDE SEQUENCE</scope>
    <source>
        <strain evidence="3">NRRL 22465</strain>
    </source>
</reference>
<keyword evidence="2" id="KW-1133">Transmembrane helix</keyword>
<reference evidence="3" key="2">
    <citation type="submission" date="2020-05" db="EMBL/GenBank/DDBJ databases">
        <authorList>
            <person name="Kim H.-S."/>
            <person name="Proctor R.H."/>
            <person name="Brown D.W."/>
        </authorList>
    </citation>
    <scope>NUCLEOTIDE SEQUENCE</scope>
    <source>
        <strain evidence="3">NRRL 22465</strain>
    </source>
</reference>
<dbReference type="OrthoDB" id="5421765at2759"/>
<evidence type="ECO:0000256" key="2">
    <source>
        <dbReference type="SAM" id="Phobius"/>
    </source>
</evidence>
<keyword evidence="2" id="KW-0812">Transmembrane</keyword>
<gene>
    <name evidence="3" type="ORF">FZEAL_4279</name>
</gene>
<feature type="compositionally biased region" description="Low complexity" evidence="1">
    <location>
        <begin position="42"/>
        <end position="60"/>
    </location>
</feature>
<evidence type="ECO:0000313" key="4">
    <source>
        <dbReference type="Proteomes" id="UP000635477"/>
    </source>
</evidence>
<keyword evidence="2" id="KW-0472">Membrane</keyword>
<dbReference type="AlphaFoldDB" id="A0A8H4ULY4"/>
<evidence type="ECO:0000313" key="3">
    <source>
        <dbReference type="EMBL" id="KAF4979511.1"/>
    </source>
</evidence>
<proteinExistence type="predicted"/>
<dbReference type="EMBL" id="JABEYC010000289">
    <property type="protein sequence ID" value="KAF4979511.1"/>
    <property type="molecule type" value="Genomic_DNA"/>
</dbReference>
<feature type="transmembrane region" description="Helical" evidence="2">
    <location>
        <begin position="73"/>
        <end position="97"/>
    </location>
</feature>
<comment type="caution">
    <text evidence="3">The sequence shown here is derived from an EMBL/GenBank/DDBJ whole genome shotgun (WGS) entry which is preliminary data.</text>
</comment>
<name>A0A8H4ULY4_9HYPO</name>
<dbReference type="Proteomes" id="UP000635477">
    <property type="component" value="Unassembled WGS sequence"/>
</dbReference>
<evidence type="ECO:0000256" key="1">
    <source>
        <dbReference type="SAM" id="MobiDB-lite"/>
    </source>
</evidence>
<accession>A0A8H4ULY4</accession>
<sequence length="418" mass="44070">MASTLAGSETSKATQSVVDTDASATGFTAEPSAQIPSAWAETSQTGSATSATASTTSSTAPEPNSSPGHSDGVVAGVAIACIVAGLALGFVAAFLYLRRRRARRAPPTALSQDASQSPEPKGNVLVTAIPSNSDVELDQFLLTATPDKEIGGELYSVSELIYQHVENHYHRSPVQADPAVMAQSLVSIGYSSQLSKLEAEAVAALCVDPKTRRLGLRHVLSNIMLQSLDCSSRNSHSMLPPTVAAFLHALPPRGRGDSSGKRPQLPSAQSLICTAADAVPPAAHSLALSRWRSLTALLLHPAPSERTPLPVSVVEASAQARSLANELNSLLHIFVTQDAVGRQQQISHLHGVILECTRLGYTVFSQPSDWGFIFSSSSSHNHHGPRIVVCPGLEKRSRNDGGRYSLPKEIVAADTMAL</sequence>
<organism evidence="3 4">
    <name type="scientific">Fusarium zealandicum</name>
    <dbReference type="NCBI Taxonomy" id="1053134"/>
    <lineage>
        <taxon>Eukaryota</taxon>
        <taxon>Fungi</taxon>
        <taxon>Dikarya</taxon>
        <taxon>Ascomycota</taxon>
        <taxon>Pezizomycotina</taxon>
        <taxon>Sordariomycetes</taxon>
        <taxon>Hypocreomycetidae</taxon>
        <taxon>Hypocreales</taxon>
        <taxon>Nectriaceae</taxon>
        <taxon>Fusarium</taxon>
        <taxon>Fusarium staphyleae species complex</taxon>
    </lineage>
</organism>
<keyword evidence="4" id="KW-1185">Reference proteome</keyword>
<protein>
    <submittedName>
        <fullName evidence="3">Uncharacterized protein</fullName>
    </submittedName>
</protein>
<feature type="compositionally biased region" description="Polar residues" evidence="1">
    <location>
        <begin position="1"/>
        <end position="26"/>
    </location>
</feature>